<dbReference type="EMBL" id="VRUR01000001">
    <property type="protein sequence ID" value="TXN37278.1"/>
    <property type="molecule type" value="Genomic_DNA"/>
</dbReference>
<gene>
    <name evidence="1" type="ORF">FVB32_03050</name>
</gene>
<protein>
    <recommendedName>
        <fullName evidence="3">Dienelactone hydrolase domain-containing protein</fullName>
    </recommendedName>
</protein>
<evidence type="ECO:0008006" key="3">
    <source>
        <dbReference type="Google" id="ProtNLM"/>
    </source>
</evidence>
<accession>A0A5C8V939</accession>
<evidence type="ECO:0000313" key="1">
    <source>
        <dbReference type="EMBL" id="TXN37278.1"/>
    </source>
</evidence>
<evidence type="ECO:0000313" key="2">
    <source>
        <dbReference type="Proteomes" id="UP000321456"/>
    </source>
</evidence>
<dbReference type="RefSeq" id="WP_147741108.1">
    <property type="nucleotide sequence ID" value="NZ_VRUR01000001.1"/>
</dbReference>
<dbReference type="AlphaFoldDB" id="A0A5C8V939"/>
<dbReference type="InterPro" id="IPR029058">
    <property type="entry name" value="AB_hydrolase_fold"/>
</dbReference>
<dbReference type="Proteomes" id="UP000321456">
    <property type="component" value="Unassembled WGS sequence"/>
</dbReference>
<keyword evidence="2" id="KW-1185">Reference proteome</keyword>
<reference evidence="1 2" key="1">
    <citation type="submission" date="2019-08" db="EMBL/GenBank/DDBJ databases">
        <title>Professor.</title>
        <authorList>
            <person name="Park J.S."/>
        </authorList>
    </citation>
    <scope>NUCLEOTIDE SEQUENCE [LARGE SCALE GENOMIC DNA]</scope>
    <source>
        <strain evidence="1 2">176CP5-101</strain>
    </source>
</reference>
<organism evidence="1 2">
    <name type="scientific">Flagellimonas hymeniacidonis</name>
    <dbReference type="NCBI Taxonomy" id="2603628"/>
    <lineage>
        <taxon>Bacteria</taxon>
        <taxon>Pseudomonadati</taxon>
        <taxon>Bacteroidota</taxon>
        <taxon>Flavobacteriia</taxon>
        <taxon>Flavobacteriales</taxon>
        <taxon>Flavobacteriaceae</taxon>
        <taxon>Flagellimonas</taxon>
    </lineage>
</organism>
<dbReference type="SUPFAM" id="SSF53474">
    <property type="entry name" value="alpha/beta-Hydrolases"/>
    <property type="match status" value="1"/>
</dbReference>
<dbReference type="Gene3D" id="3.40.50.1820">
    <property type="entry name" value="alpha/beta hydrolase"/>
    <property type="match status" value="1"/>
</dbReference>
<sequence>MKLCPKTSRTLYRILVLGITLYCSSCGPDDNSSLSVAEGDAVQISPTTTDTIVHVVVENTKVPIYLSIPKDCNNTSFPAVVLLHGSGGMWKNDDIDGGIMSSQNREWREIFDNNCIVGAYVDSYTPVGATTKSGKWDTPPETFALSTQFIRPRHAIAALTLLRNLQFSDGTKIVRSKDIAALGFSDGAGAVAATLYDSNSTPSNWDWTQKFDDIEYTISTGVKAPPKIPTDGGYAGGVFYYGGSFAHGYWGGNPCDSDAIEDNIYEVYAPVLYQIPADGYLTENTLCMVDLLMDKGNPVELNLYENVGHGFDTDGLEQSSNARTSTINWLKKILHME</sequence>
<proteinExistence type="predicted"/>
<comment type="caution">
    <text evidence="1">The sequence shown here is derived from an EMBL/GenBank/DDBJ whole genome shotgun (WGS) entry which is preliminary data.</text>
</comment>
<name>A0A5C8V939_9FLAO</name>